<protein>
    <submittedName>
        <fullName evidence="2">Uncharacterized protein</fullName>
    </submittedName>
</protein>
<feature type="compositionally biased region" description="Basic and acidic residues" evidence="1">
    <location>
        <begin position="199"/>
        <end position="208"/>
    </location>
</feature>
<comment type="caution">
    <text evidence="2">The sequence shown here is derived from an EMBL/GenBank/DDBJ whole genome shotgun (WGS) entry which is preliminary data.</text>
</comment>
<dbReference type="EMBL" id="NAJP01000131">
    <property type="protein sequence ID" value="TKA27122.1"/>
    <property type="molecule type" value="Genomic_DNA"/>
</dbReference>
<organism evidence="2 3">
    <name type="scientific">Friedmanniomyces endolithicus</name>
    <dbReference type="NCBI Taxonomy" id="329885"/>
    <lineage>
        <taxon>Eukaryota</taxon>
        <taxon>Fungi</taxon>
        <taxon>Dikarya</taxon>
        <taxon>Ascomycota</taxon>
        <taxon>Pezizomycotina</taxon>
        <taxon>Dothideomycetes</taxon>
        <taxon>Dothideomycetidae</taxon>
        <taxon>Mycosphaerellales</taxon>
        <taxon>Teratosphaeriaceae</taxon>
        <taxon>Friedmanniomyces</taxon>
    </lineage>
</organism>
<gene>
    <name evidence="2" type="ORF">B0A54_17064</name>
</gene>
<dbReference type="STRING" id="329885.A0A4U0TYF3"/>
<feature type="region of interest" description="Disordered" evidence="1">
    <location>
        <begin position="137"/>
        <end position="237"/>
    </location>
</feature>
<dbReference type="OrthoDB" id="5329317at2759"/>
<sequence>MALDKGQVARSINYGANLPLLRSNSEALERTSFPGHTHEALSQNLLRKKLDVALEDWVVQHSKPRPKHNADGTLGIRGSDDRPEDVDYQELWSSVKKESVPYARTFARDGAFRDAYTIAEREAGFTTVTTGLKRDVRKLPKDGKPQRQFPLFDLLGFKTETQDVEHGGEDEDDEDDDEGDDDEDEEDKGNEDAQMEDVMPERSDREPPEPGVDTSLPPLPIETMMRFVATGTLAEQR</sequence>
<feature type="compositionally biased region" description="Acidic residues" evidence="1">
    <location>
        <begin position="168"/>
        <end position="195"/>
    </location>
</feature>
<dbReference type="Proteomes" id="UP000310066">
    <property type="component" value="Unassembled WGS sequence"/>
</dbReference>
<name>A0A4U0TYF3_9PEZI</name>
<dbReference type="AlphaFoldDB" id="A0A4U0TYF3"/>
<reference evidence="2 3" key="1">
    <citation type="submission" date="2017-03" db="EMBL/GenBank/DDBJ databases">
        <title>Genomes of endolithic fungi from Antarctica.</title>
        <authorList>
            <person name="Coleine C."/>
            <person name="Masonjones S."/>
            <person name="Stajich J.E."/>
        </authorList>
    </citation>
    <scope>NUCLEOTIDE SEQUENCE [LARGE SCALE GENOMIC DNA]</scope>
    <source>
        <strain evidence="2 3">CCFEE 5311</strain>
    </source>
</reference>
<evidence type="ECO:0000313" key="2">
    <source>
        <dbReference type="EMBL" id="TKA27122.1"/>
    </source>
</evidence>
<feature type="region of interest" description="Disordered" evidence="1">
    <location>
        <begin position="63"/>
        <end position="84"/>
    </location>
</feature>
<accession>A0A4U0TYF3</accession>
<dbReference type="Gene3D" id="6.10.250.2610">
    <property type="match status" value="1"/>
</dbReference>
<evidence type="ECO:0000256" key="1">
    <source>
        <dbReference type="SAM" id="MobiDB-lite"/>
    </source>
</evidence>
<evidence type="ECO:0000313" key="3">
    <source>
        <dbReference type="Proteomes" id="UP000310066"/>
    </source>
</evidence>
<proteinExistence type="predicted"/>